<evidence type="ECO:0000259" key="3">
    <source>
        <dbReference type="Pfam" id="PF13439"/>
    </source>
</evidence>
<name>A0A517M8P7_9BACT</name>
<dbReference type="GO" id="GO:0009103">
    <property type="term" value="P:lipopolysaccharide biosynthetic process"/>
    <property type="evidence" value="ECO:0007669"/>
    <property type="project" value="TreeGrafter"/>
</dbReference>
<dbReference type="EMBL" id="CP036261">
    <property type="protein sequence ID" value="QDS91251.1"/>
    <property type="molecule type" value="Genomic_DNA"/>
</dbReference>
<dbReference type="Gene3D" id="3.40.50.2000">
    <property type="entry name" value="Glycogen Phosphorylase B"/>
    <property type="match status" value="2"/>
</dbReference>
<organism evidence="4 5">
    <name type="scientific">Rosistilla ulvae</name>
    <dbReference type="NCBI Taxonomy" id="1930277"/>
    <lineage>
        <taxon>Bacteria</taxon>
        <taxon>Pseudomonadati</taxon>
        <taxon>Planctomycetota</taxon>
        <taxon>Planctomycetia</taxon>
        <taxon>Pirellulales</taxon>
        <taxon>Pirellulaceae</taxon>
        <taxon>Rosistilla</taxon>
    </lineage>
</organism>
<feature type="domain" description="Glycosyl transferase family 1" evidence="2">
    <location>
        <begin position="161"/>
        <end position="310"/>
    </location>
</feature>
<dbReference type="Proteomes" id="UP000319557">
    <property type="component" value="Chromosome"/>
</dbReference>
<dbReference type="FunFam" id="3.40.50.2000:FF:000119">
    <property type="entry name" value="Glycosyl transferase group 1"/>
    <property type="match status" value="1"/>
</dbReference>
<dbReference type="AlphaFoldDB" id="A0A517M8P7"/>
<evidence type="ECO:0000313" key="4">
    <source>
        <dbReference type="EMBL" id="QDS91251.1"/>
    </source>
</evidence>
<dbReference type="GO" id="GO:0102710">
    <property type="term" value="F:D-inositol-3-phosphate glycosyltransferase activity"/>
    <property type="evidence" value="ECO:0007669"/>
    <property type="project" value="UniProtKB-EC"/>
</dbReference>
<dbReference type="PANTHER" id="PTHR46401">
    <property type="entry name" value="GLYCOSYLTRANSFERASE WBBK-RELATED"/>
    <property type="match status" value="1"/>
</dbReference>
<reference evidence="4 5" key="1">
    <citation type="submission" date="2019-02" db="EMBL/GenBank/DDBJ databases">
        <title>Deep-cultivation of Planctomycetes and their phenomic and genomic characterization uncovers novel biology.</title>
        <authorList>
            <person name="Wiegand S."/>
            <person name="Jogler M."/>
            <person name="Boedeker C."/>
            <person name="Pinto D."/>
            <person name="Vollmers J."/>
            <person name="Rivas-Marin E."/>
            <person name="Kohn T."/>
            <person name="Peeters S.H."/>
            <person name="Heuer A."/>
            <person name="Rast P."/>
            <person name="Oberbeckmann S."/>
            <person name="Bunk B."/>
            <person name="Jeske O."/>
            <person name="Meyerdierks A."/>
            <person name="Storesund J.E."/>
            <person name="Kallscheuer N."/>
            <person name="Luecker S."/>
            <person name="Lage O.M."/>
            <person name="Pohl T."/>
            <person name="Merkel B.J."/>
            <person name="Hornburger P."/>
            <person name="Mueller R.-W."/>
            <person name="Bruemmer F."/>
            <person name="Labrenz M."/>
            <person name="Spormann A.M."/>
            <person name="Op den Camp H."/>
            <person name="Overmann J."/>
            <person name="Amann R."/>
            <person name="Jetten M.S.M."/>
            <person name="Mascher T."/>
            <person name="Medema M.H."/>
            <person name="Devos D.P."/>
            <person name="Kaster A.-K."/>
            <person name="Ovreas L."/>
            <person name="Rohde M."/>
            <person name="Galperin M.Y."/>
            <person name="Jogler C."/>
        </authorList>
    </citation>
    <scope>NUCLEOTIDE SEQUENCE [LARGE SCALE GENOMIC DNA]</scope>
    <source>
        <strain evidence="4 5">EC9</strain>
    </source>
</reference>
<keyword evidence="1 4" id="KW-0808">Transferase</keyword>
<sequence length="353" mass="38608">MNTRQEIIYDSRWISPTGIGRFATELDDRVACLNRPSIGGSPTSPMDCLRLAWLMRKKKSPLFSPGFNVPLSWPMFANRPFVFTIHDLIYVNYPAEASLAKRLYCQHVIRPAARRAYKVLTVSEFSKAEIVAWAGIEPSQVEVVYNGVGSAFTADGPRQQLDSRYLLYVGNQRPHKNVGGLLKAFAQICSTTDVDLALTGKATSETDDTMRQLGITDRVHFLGKLSDDELAAAYRGAEATVLASEYEGFGLPVIESMACGTPVVCSNVTSLPEVAGDAAVLVDTDPESIANGMRRALEDDSLRRELIPAGLQRASDFSWEATADKVSRVLQPLADAEHHSVPTIVQSLEATAE</sequence>
<dbReference type="Pfam" id="PF13439">
    <property type="entry name" value="Glyco_transf_4"/>
    <property type="match status" value="1"/>
</dbReference>
<dbReference type="OrthoDB" id="283384at2"/>
<dbReference type="KEGG" id="ruv:EC9_54750"/>
<accession>A0A517M8P7</accession>
<dbReference type="InterPro" id="IPR001296">
    <property type="entry name" value="Glyco_trans_1"/>
</dbReference>
<proteinExistence type="predicted"/>
<gene>
    <name evidence="4" type="primary">mshA_3</name>
    <name evidence="4" type="ORF">EC9_54750</name>
</gene>
<keyword evidence="4" id="KW-0328">Glycosyltransferase</keyword>
<evidence type="ECO:0000259" key="2">
    <source>
        <dbReference type="Pfam" id="PF00534"/>
    </source>
</evidence>
<dbReference type="CDD" id="cd03809">
    <property type="entry name" value="GT4_MtfB-like"/>
    <property type="match status" value="1"/>
</dbReference>
<dbReference type="Pfam" id="PF00534">
    <property type="entry name" value="Glycos_transf_1"/>
    <property type="match status" value="1"/>
</dbReference>
<keyword evidence="5" id="KW-1185">Reference proteome</keyword>
<dbReference type="EC" id="2.4.1.250" evidence="4"/>
<protein>
    <submittedName>
        <fullName evidence="4">D-inositol 3-phosphate glycosyltransferase</fullName>
        <ecNumber evidence="4">2.4.1.250</ecNumber>
    </submittedName>
</protein>
<dbReference type="PANTHER" id="PTHR46401:SF2">
    <property type="entry name" value="GLYCOSYLTRANSFERASE WBBK-RELATED"/>
    <property type="match status" value="1"/>
</dbReference>
<dbReference type="RefSeq" id="WP_145348918.1">
    <property type="nucleotide sequence ID" value="NZ_CP036261.1"/>
</dbReference>
<feature type="domain" description="Glycosyltransferase subfamily 4-like N-terminal" evidence="3">
    <location>
        <begin position="32"/>
        <end position="148"/>
    </location>
</feature>
<dbReference type="InterPro" id="IPR028098">
    <property type="entry name" value="Glyco_trans_4-like_N"/>
</dbReference>
<evidence type="ECO:0000256" key="1">
    <source>
        <dbReference type="ARBA" id="ARBA00022679"/>
    </source>
</evidence>
<evidence type="ECO:0000313" key="5">
    <source>
        <dbReference type="Proteomes" id="UP000319557"/>
    </source>
</evidence>
<dbReference type="SUPFAM" id="SSF53756">
    <property type="entry name" value="UDP-Glycosyltransferase/glycogen phosphorylase"/>
    <property type="match status" value="1"/>
</dbReference>